<evidence type="ECO:0000313" key="1">
    <source>
        <dbReference type="EMBL" id="CAG9321851.1"/>
    </source>
</evidence>
<dbReference type="Proteomes" id="UP001162131">
    <property type="component" value="Unassembled WGS sequence"/>
</dbReference>
<sequence>MIESKSEIETSKISWFYDDSSDLVEINLETFDKTIHRFLLPENNIDERISICQLPDNKLFCYGNTIGWADLSGITFIINENYEVQVLPTGTPSLGCFGTYYKDCVYIFGCEFVERFNLINNEIFTQVFLWEWIIYQIKS</sequence>
<name>A0AAU9J905_9CILI</name>
<keyword evidence="2" id="KW-1185">Reference proteome</keyword>
<proteinExistence type="predicted"/>
<gene>
    <name evidence="1" type="ORF">BSTOLATCC_MIC29757</name>
</gene>
<comment type="caution">
    <text evidence="1">The sequence shown here is derived from an EMBL/GenBank/DDBJ whole genome shotgun (WGS) entry which is preliminary data.</text>
</comment>
<dbReference type="AlphaFoldDB" id="A0AAU9J905"/>
<dbReference type="EMBL" id="CAJZBQ010000029">
    <property type="protein sequence ID" value="CAG9321851.1"/>
    <property type="molecule type" value="Genomic_DNA"/>
</dbReference>
<organism evidence="1 2">
    <name type="scientific">Blepharisma stoltei</name>
    <dbReference type="NCBI Taxonomy" id="1481888"/>
    <lineage>
        <taxon>Eukaryota</taxon>
        <taxon>Sar</taxon>
        <taxon>Alveolata</taxon>
        <taxon>Ciliophora</taxon>
        <taxon>Postciliodesmatophora</taxon>
        <taxon>Heterotrichea</taxon>
        <taxon>Heterotrichida</taxon>
        <taxon>Blepharismidae</taxon>
        <taxon>Blepharisma</taxon>
    </lineage>
</organism>
<reference evidence="1" key="1">
    <citation type="submission" date="2021-09" db="EMBL/GenBank/DDBJ databases">
        <authorList>
            <consortium name="AG Swart"/>
            <person name="Singh M."/>
            <person name="Singh A."/>
            <person name="Seah K."/>
            <person name="Emmerich C."/>
        </authorList>
    </citation>
    <scope>NUCLEOTIDE SEQUENCE</scope>
    <source>
        <strain evidence="1">ATCC30299</strain>
    </source>
</reference>
<evidence type="ECO:0000313" key="2">
    <source>
        <dbReference type="Proteomes" id="UP001162131"/>
    </source>
</evidence>
<protein>
    <submittedName>
        <fullName evidence="1">Uncharacterized protein</fullName>
    </submittedName>
</protein>
<accession>A0AAU9J905</accession>